<dbReference type="Proteomes" id="UP000823561">
    <property type="component" value="Chromosome 24"/>
</dbReference>
<protein>
    <recommendedName>
        <fullName evidence="8">BHLH domain-containing protein</fullName>
    </recommendedName>
</protein>
<dbReference type="InterPro" id="IPR036638">
    <property type="entry name" value="HLH_DNA-bd_sf"/>
</dbReference>
<proteinExistence type="predicted"/>
<dbReference type="SMART" id="SM00353">
    <property type="entry name" value="HLH"/>
    <property type="match status" value="1"/>
</dbReference>
<evidence type="ECO:0000313" key="10">
    <source>
        <dbReference type="Proteomes" id="UP000823561"/>
    </source>
</evidence>
<feature type="region of interest" description="Disordered" evidence="7">
    <location>
        <begin position="1"/>
        <end position="26"/>
    </location>
</feature>
<keyword evidence="2" id="KW-0678">Repressor</keyword>
<feature type="domain" description="BHLH" evidence="8">
    <location>
        <begin position="16"/>
        <end position="73"/>
    </location>
</feature>
<dbReference type="InterPro" id="IPR050370">
    <property type="entry name" value="HES_HEY"/>
</dbReference>
<sequence length="138" mass="15868">MSSPVSLKAQQKQRAHRKSSKPLMERRRRARINACLAQLHVLLARARITQTCRRSRLEKADILEMTVRHLKSITSQNTDATLWSRFYSGYTDCTREGLLPRVRSEDSTTAKAISRAVPSVMKTEHKPELGGINVWRPW</sequence>
<dbReference type="SUPFAM" id="SSF47459">
    <property type="entry name" value="HLH, helix-loop-helix DNA-binding domain"/>
    <property type="match status" value="1"/>
</dbReference>
<evidence type="ECO:0000256" key="2">
    <source>
        <dbReference type="ARBA" id="ARBA00022491"/>
    </source>
</evidence>
<dbReference type="InterPro" id="IPR011598">
    <property type="entry name" value="bHLH_dom"/>
</dbReference>
<accession>A0AAV6FGN8</accession>
<keyword evidence="4" id="KW-0238">DNA-binding</keyword>
<dbReference type="GO" id="GO:0046983">
    <property type="term" value="F:protein dimerization activity"/>
    <property type="evidence" value="ECO:0007669"/>
    <property type="project" value="InterPro"/>
</dbReference>
<gene>
    <name evidence="9" type="ORF">AALO_G00294340</name>
</gene>
<evidence type="ECO:0000256" key="3">
    <source>
        <dbReference type="ARBA" id="ARBA00023015"/>
    </source>
</evidence>
<evidence type="ECO:0000256" key="4">
    <source>
        <dbReference type="ARBA" id="ARBA00023125"/>
    </source>
</evidence>
<keyword evidence="3" id="KW-0805">Transcription regulation</keyword>
<dbReference type="Gene3D" id="4.10.280.10">
    <property type="entry name" value="Helix-loop-helix DNA-binding domain"/>
    <property type="match status" value="1"/>
</dbReference>
<feature type="compositionally biased region" description="Polar residues" evidence="7">
    <location>
        <begin position="1"/>
        <end position="10"/>
    </location>
</feature>
<keyword evidence="5" id="KW-0804">Transcription</keyword>
<dbReference type="EMBL" id="JADWDJ010000024">
    <property type="protein sequence ID" value="KAG5260602.1"/>
    <property type="molecule type" value="Genomic_DNA"/>
</dbReference>
<dbReference type="AlphaFoldDB" id="A0AAV6FGN8"/>
<evidence type="ECO:0000256" key="7">
    <source>
        <dbReference type="SAM" id="MobiDB-lite"/>
    </source>
</evidence>
<reference evidence="9" key="1">
    <citation type="submission" date="2020-10" db="EMBL/GenBank/DDBJ databases">
        <title>Chromosome-scale genome assembly of the Allis shad, Alosa alosa.</title>
        <authorList>
            <person name="Margot Z."/>
            <person name="Christophe K."/>
            <person name="Cabau C."/>
            <person name="Louis A."/>
            <person name="Berthelot C."/>
            <person name="Parey E."/>
            <person name="Roest Crollius H."/>
            <person name="Montfort J."/>
            <person name="Robinson-Rechavi M."/>
            <person name="Bucao C."/>
            <person name="Bouchez O."/>
            <person name="Gislard M."/>
            <person name="Lluch J."/>
            <person name="Milhes M."/>
            <person name="Lampietro C."/>
            <person name="Lopez Roques C."/>
            <person name="Donnadieu C."/>
            <person name="Braasch I."/>
            <person name="Desvignes T."/>
            <person name="Postlethwait J."/>
            <person name="Bobe J."/>
            <person name="Guiguen Y."/>
        </authorList>
    </citation>
    <scope>NUCLEOTIDE SEQUENCE</scope>
    <source>
        <strain evidence="9">M-15738</strain>
        <tissue evidence="9">Blood</tissue>
    </source>
</reference>
<evidence type="ECO:0000256" key="5">
    <source>
        <dbReference type="ARBA" id="ARBA00023163"/>
    </source>
</evidence>
<evidence type="ECO:0000256" key="1">
    <source>
        <dbReference type="ARBA" id="ARBA00004123"/>
    </source>
</evidence>
<dbReference type="Pfam" id="PF00010">
    <property type="entry name" value="HLH"/>
    <property type="match status" value="1"/>
</dbReference>
<evidence type="ECO:0000259" key="8">
    <source>
        <dbReference type="PROSITE" id="PS50888"/>
    </source>
</evidence>
<name>A0AAV6FGN8_9TELE</name>
<dbReference type="PROSITE" id="PS50888">
    <property type="entry name" value="BHLH"/>
    <property type="match status" value="1"/>
</dbReference>
<comment type="subcellular location">
    <subcellularLocation>
        <location evidence="1">Nucleus</location>
    </subcellularLocation>
</comment>
<organism evidence="9 10">
    <name type="scientific">Alosa alosa</name>
    <name type="common">allis shad</name>
    <dbReference type="NCBI Taxonomy" id="278164"/>
    <lineage>
        <taxon>Eukaryota</taxon>
        <taxon>Metazoa</taxon>
        <taxon>Chordata</taxon>
        <taxon>Craniata</taxon>
        <taxon>Vertebrata</taxon>
        <taxon>Euteleostomi</taxon>
        <taxon>Actinopterygii</taxon>
        <taxon>Neopterygii</taxon>
        <taxon>Teleostei</taxon>
        <taxon>Clupei</taxon>
        <taxon>Clupeiformes</taxon>
        <taxon>Clupeoidei</taxon>
        <taxon>Clupeidae</taxon>
        <taxon>Alosa</taxon>
    </lineage>
</organism>
<keyword evidence="6" id="KW-0539">Nucleus</keyword>
<comment type="caution">
    <text evidence="9">The sequence shown here is derived from an EMBL/GenBank/DDBJ whole genome shotgun (WGS) entry which is preliminary data.</text>
</comment>
<evidence type="ECO:0000313" key="9">
    <source>
        <dbReference type="EMBL" id="KAG5260602.1"/>
    </source>
</evidence>
<evidence type="ECO:0000256" key="6">
    <source>
        <dbReference type="ARBA" id="ARBA00023242"/>
    </source>
</evidence>
<dbReference type="FunFam" id="4.10.280.10:FF:000009">
    <property type="entry name" value="Transcription factor HES-1"/>
    <property type="match status" value="1"/>
</dbReference>
<keyword evidence="10" id="KW-1185">Reference proteome</keyword>
<dbReference type="GO" id="GO:0005634">
    <property type="term" value="C:nucleus"/>
    <property type="evidence" value="ECO:0007669"/>
    <property type="project" value="UniProtKB-SubCell"/>
</dbReference>
<dbReference type="PANTHER" id="PTHR10985">
    <property type="entry name" value="BASIC HELIX-LOOP-HELIX TRANSCRIPTION FACTOR, HES-RELATED"/>
    <property type="match status" value="1"/>
</dbReference>
<dbReference type="GO" id="GO:0003677">
    <property type="term" value="F:DNA binding"/>
    <property type="evidence" value="ECO:0007669"/>
    <property type="project" value="UniProtKB-KW"/>
</dbReference>
<feature type="compositionally biased region" description="Basic residues" evidence="7">
    <location>
        <begin position="11"/>
        <end position="26"/>
    </location>
</feature>